<gene>
    <name evidence="7" type="ORF">HJG60_009052</name>
</gene>
<reference evidence="7 8" key="1">
    <citation type="journal article" date="2020" name="Nature">
        <title>Six reference-quality genomes reveal evolution of bat adaptations.</title>
        <authorList>
            <person name="Jebb D."/>
            <person name="Huang Z."/>
            <person name="Pippel M."/>
            <person name="Hughes G.M."/>
            <person name="Lavrichenko K."/>
            <person name="Devanna P."/>
            <person name="Winkler S."/>
            <person name="Jermiin L.S."/>
            <person name="Skirmuntt E.C."/>
            <person name="Katzourakis A."/>
            <person name="Burkitt-Gray L."/>
            <person name="Ray D.A."/>
            <person name="Sullivan K.A.M."/>
            <person name="Roscito J.G."/>
            <person name="Kirilenko B.M."/>
            <person name="Davalos L.M."/>
            <person name="Corthals A.P."/>
            <person name="Power M.L."/>
            <person name="Jones G."/>
            <person name="Ransome R.D."/>
            <person name="Dechmann D.K.N."/>
            <person name="Locatelli A.G."/>
            <person name="Puechmaille S.J."/>
            <person name="Fedrigo O."/>
            <person name="Jarvis E.D."/>
            <person name="Hiller M."/>
            <person name="Vernes S.C."/>
            <person name="Myers E.W."/>
            <person name="Teeling E.C."/>
        </authorList>
    </citation>
    <scope>NUCLEOTIDE SEQUENCE [LARGE SCALE GENOMIC DNA]</scope>
    <source>
        <strain evidence="7">Bat1K_MPI-CBG_1</strain>
    </source>
</reference>
<feature type="transmembrane region" description="Helical" evidence="6">
    <location>
        <begin position="350"/>
        <end position="372"/>
    </location>
</feature>
<proteinExistence type="predicted"/>
<feature type="transmembrane region" description="Helical" evidence="6">
    <location>
        <begin position="450"/>
        <end position="474"/>
    </location>
</feature>
<dbReference type="Proteomes" id="UP000664940">
    <property type="component" value="Unassembled WGS sequence"/>
</dbReference>
<keyword evidence="2 6" id="KW-0812">Transmembrane</keyword>
<evidence type="ECO:0000256" key="4">
    <source>
        <dbReference type="ARBA" id="ARBA00023136"/>
    </source>
</evidence>
<keyword evidence="3 6" id="KW-1133">Transmembrane helix</keyword>
<evidence type="ECO:0000313" key="8">
    <source>
        <dbReference type="Proteomes" id="UP000664940"/>
    </source>
</evidence>
<feature type="transmembrane region" description="Helical" evidence="6">
    <location>
        <begin position="419"/>
        <end position="443"/>
    </location>
</feature>
<dbReference type="InterPro" id="IPR004031">
    <property type="entry name" value="PMP22/EMP/MP20/Claudin"/>
</dbReference>
<organism evidence="7 8">
    <name type="scientific">Phyllostomus discolor</name>
    <name type="common">pale spear-nosed bat</name>
    <dbReference type="NCBI Taxonomy" id="89673"/>
    <lineage>
        <taxon>Eukaryota</taxon>
        <taxon>Metazoa</taxon>
        <taxon>Chordata</taxon>
        <taxon>Craniata</taxon>
        <taxon>Vertebrata</taxon>
        <taxon>Euteleostomi</taxon>
        <taxon>Mammalia</taxon>
        <taxon>Eutheria</taxon>
        <taxon>Laurasiatheria</taxon>
        <taxon>Chiroptera</taxon>
        <taxon>Yangochiroptera</taxon>
        <taxon>Phyllostomidae</taxon>
        <taxon>Phyllostominae</taxon>
        <taxon>Phyllostomus</taxon>
    </lineage>
</organism>
<evidence type="ECO:0000313" key="7">
    <source>
        <dbReference type="EMBL" id="KAF6078147.1"/>
    </source>
</evidence>
<feature type="transmembrane region" description="Helical" evidence="6">
    <location>
        <begin position="494"/>
        <end position="515"/>
    </location>
</feature>
<evidence type="ECO:0000256" key="1">
    <source>
        <dbReference type="ARBA" id="ARBA00004141"/>
    </source>
</evidence>
<feature type="compositionally biased region" description="Low complexity" evidence="5">
    <location>
        <begin position="1"/>
        <end position="14"/>
    </location>
</feature>
<evidence type="ECO:0000256" key="5">
    <source>
        <dbReference type="SAM" id="MobiDB-lite"/>
    </source>
</evidence>
<dbReference type="AlphaFoldDB" id="A0A833YJF8"/>
<dbReference type="EMBL" id="JABVXQ010000014">
    <property type="protein sequence ID" value="KAF6078147.1"/>
    <property type="molecule type" value="Genomic_DNA"/>
</dbReference>
<sequence length="528" mass="59177">MSQKSQSGQQSNQSDLLPDVPNSDTQDETQQPSPITYRPRVGVQDPPSILHTRRVSLQDPPPVSHTRRVSIQEPLPMIHPRRVSIQDPSAISYSRRVSIQEPLPISHSRRVSIQEPPSILHTRRVSIQEPLPMTHTRRVSIQEPSPMTHTRRISIQELPSMTYTHRVSIQETLPLSNSHEASFQDSSSVPYSSNFHAQHALPGFQTSQFSLQSSSSSITHDPHGESVATISTVGFQGHLLTTHSLRSSTEGSKLPIRAKIDIPPSITNSPEASINSIESILRASHETSKSSLANFQFTEDTLDPRIRHMPPGSSADTSSNRFRDVRKRKQSQLPLSRRLLHEARKISRHLSLLLSLAGMAILSFISLGQPWMHFQVPLTPPGDPAGPLTIPIDTILFVRCTDISCLQEHDYKAYLLDSAWISLIIASVTGSCLCLILINLIFFSSSNFPILDFSIIVISVLTGTSIILGVLFYLMQAHEFLQEGMTYRLGRSFYLAWMGIFFFLMTGFFSFLNYINFWSILALQAIWT</sequence>
<feature type="region of interest" description="Disordered" evidence="5">
    <location>
        <begin position="129"/>
        <end position="149"/>
    </location>
</feature>
<feature type="compositionally biased region" description="Polar residues" evidence="5">
    <location>
        <begin position="22"/>
        <end position="34"/>
    </location>
</feature>
<comment type="caution">
    <text evidence="7">The sequence shown here is derived from an EMBL/GenBank/DDBJ whole genome shotgun (WGS) entry which is preliminary data.</text>
</comment>
<dbReference type="InterPro" id="IPR050579">
    <property type="entry name" value="PMP-22/EMP/MP20-like"/>
</dbReference>
<evidence type="ECO:0000256" key="6">
    <source>
        <dbReference type="SAM" id="Phobius"/>
    </source>
</evidence>
<protein>
    <submittedName>
        <fullName evidence="7">Uncharacterized protein</fullName>
    </submittedName>
</protein>
<dbReference type="PANTHER" id="PTHR10671:SF6">
    <property type="entry name" value="EPITHELIAL MEMBRANE PROTEIN 1"/>
    <property type="match status" value="1"/>
</dbReference>
<evidence type="ECO:0000256" key="2">
    <source>
        <dbReference type="ARBA" id="ARBA00022692"/>
    </source>
</evidence>
<accession>A0A833YJF8</accession>
<feature type="region of interest" description="Disordered" evidence="5">
    <location>
        <begin position="1"/>
        <end position="47"/>
    </location>
</feature>
<feature type="region of interest" description="Disordered" evidence="5">
    <location>
        <begin position="301"/>
        <end position="330"/>
    </location>
</feature>
<dbReference type="GO" id="GO:0005886">
    <property type="term" value="C:plasma membrane"/>
    <property type="evidence" value="ECO:0007669"/>
    <property type="project" value="TreeGrafter"/>
</dbReference>
<comment type="subcellular location">
    <subcellularLocation>
        <location evidence="1">Membrane</location>
        <topology evidence="1">Multi-pass membrane protein</topology>
    </subcellularLocation>
</comment>
<dbReference type="Pfam" id="PF00822">
    <property type="entry name" value="PMP22_Claudin"/>
    <property type="match status" value="1"/>
</dbReference>
<name>A0A833YJF8_9CHIR</name>
<evidence type="ECO:0000256" key="3">
    <source>
        <dbReference type="ARBA" id="ARBA00022989"/>
    </source>
</evidence>
<dbReference type="PANTHER" id="PTHR10671">
    <property type="entry name" value="EPITHELIAL MEMBRANE PROTEIN-RELATED"/>
    <property type="match status" value="1"/>
</dbReference>
<keyword evidence="4 6" id="KW-0472">Membrane</keyword>